<dbReference type="EMBL" id="JYDP01000101">
    <property type="protein sequence ID" value="KRZ07511.1"/>
    <property type="molecule type" value="Genomic_DNA"/>
</dbReference>
<name>A0A0V1HAD3_9BILA</name>
<organism evidence="1 2">
    <name type="scientific">Trichinella zimbabwensis</name>
    <dbReference type="NCBI Taxonomy" id="268475"/>
    <lineage>
        <taxon>Eukaryota</taxon>
        <taxon>Metazoa</taxon>
        <taxon>Ecdysozoa</taxon>
        <taxon>Nematoda</taxon>
        <taxon>Enoplea</taxon>
        <taxon>Dorylaimia</taxon>
        <taxon>Trichinellida</taxon>
        <taxon>Trichinellidae</taxon>
        <taxon>Trichinella</taxon>
    </lineage>
</organism>
<evidence type="ECO:0000313" key="2">
    <source>
        <dbReference type="Proteomes" id="UP000055024"/>
    </source>
</evidence>
<gene>
    <name evidence="1" type="ORF">T11_2588</name>
</gene>
<comment type="caution">
    <text evidence="1">The sequence shown here is derived from an EMBL/GenBank/DDBJ whole genome shotgun (WGS) entry which is preliminary data.</text>
</comment>
<protein>
    <submittedName>
        <fullName evidence="1">Uncharacterized protein</fullName>
    </submittedName>
</protein>
<sequence length="66" mass="7820">MHLGCKGDDILRSCDFDSEKNTKKEKCNIMFIFRITMDDLTNGLRMIKNSHKKDILSEGERWHMIM</sequence>
<dbReference type="Proteomes" id="UP000055024">
    <property type="component" value="Unassembled WGS sequence"/>
</dbReference>
<keyword evidence="2" id="KW-1185">Reference proteome</keyword>
<dbReference type="AlphaFoldDB" id="A0A0V1HAD3"/>
<reference evidence="1 2" key="1">
    <citation type="submission" date="2015-01" db="EMBL/GenBank/DDBJ databases">
        <title>Evolution of Trichinella species and genotypes.</title>
        <authorList>
            <person name="Korhonen P.K."/>
            <person name="Edoardo P."/>
            <person name="Giuseppe L.R."/>
            <person name="Gasser R.B."/>
        </authorList>
    </citation>
    <scope>NUCLEOTIDE SEQUENCE [LARGE SCALE GENOMIC DNA]</scope>
    <source>
        <strain evidence="1">ISS1029</strain>
    </source>
</reference>
<proteinExistence type="predicted"/>
<evidence type="ECO:0000313" key="1">
    <source>
        <dbReference type="EMBL" id="KRZ07511.1"/>
    </source>
</evidence>
<accession>A0A0V1HAD3</accession>